<keyword evidence="6" id="KW-0408">Iron</keyword>
<sequence length="177" mass="20102">MLSPLDHFTVSEDWGKNMSSDEDVAAASRHTLFIGKKENIIQSRRVVKSVGERDVLVIYHQGDFYAIDVRCYHSGGPLQEGDIEDFDGRTCIVCPWHKYKITLAEGEGLYQAVDPSVKPLKPTWCSKGIKQRVHTVTVSNEDVFLTLNDSPGPIDSDYYQTEKYRNTFLKEGQKKTK</sequence>
<evidence type="ECO:0000256" key="2">
    <source>
        <dbReference type="ARBA" id="ARBA00022714"/>
    </source>
</evidence>
<dbReference type="AlphaFoldDB" id="A0A671P9D4"/>
<dbReference type="FunFam" id="2.102.10.10:FF:000009">
    <property type="entry name" value="Rieske Fe-S domain containing"/>
    <property type="match status" value="1"/>
</dbReference>
<evidence type="ECO:0000259" key="9">
    <source>
        <dbReference type="PROSITE" id="PS51296"/>
    </source>
</evidence>
<dbReference type="PANTHER" id="PTHR21496:SF16">
    <property type="entry name" value="RIESKE DOMAIN-CONTAINING PROTEIN-LIKE"/>
    <property type="match status" value="1"/>
</dbReference>
<evidence type="ECO:0000313" key="11">
    <source>
        <dbReference type="Proteomes" id="UP000472260"/>
    </source>
</evidence>
<keyword evidence="7" id="KW-0411">Iron-sulfur</keyword>
<evidence type="ECO:0000256" key="3">
    <source>
        <dbReference type="ARBA" id="ARBA00022723"/>
    </source>
</evidence>
<dbReference type="InterPro" id="IPR054716">
    <property type="entry name" value="Sol_Rieske_ferrdox_dom"/>
</dbReference>
<keyword evidence="3" id="KW-0479">Metal-binding</keyword>
<evidence type="ECO:0000256" key="4">
    <source>
        <dbReference type="ARBA" id="ARBA00022737"/>
    </source>
</evidence>
<dbReference type="SUPFAM" id="SSF50022">
    <property type="entry name" value="ISP domain"/>
    <property type="match status" value="1"/>
</dbReference>
<dbReference type="GO" id="GO:0046872">
    <property type="term" value="F:metal ion binding"/>
    <property type="evidence" value="ECO:0007669"/>
    <property type="project" value="UniProtKB-KW"/>
</dbReference>
<evidence type="ECO:0000256" key="6">
    <source>
        <dbReference type="ARBA" id="ARBA00023004"/>
    </source>
</evidence>
<evidence type="ECO:0000256" key="5">
    <source>
        <dbReference type="ARBA" id="ARBA00022990"/>
    </source>
</evidence>
<keyword evidence="11" id="KW-1185">Reference proteome</keyword>
<keyword evidence="5" id="KW-0007">Acetylation</keyword>
<dbReference type="Proteomes" id="UP000472260">
    <property type="component" value="Unassembled WGS sequence"/>
</dbReference>
<evidence type="ECO:0000313" key="10">
    <source>
        <dbReference type="Ensembl" id="ENSSANP00000055366.1"/>
    </source>
</evidence>
<keyword evidence="4" id="KW-0677">Repeat</keyword>
<evidence type="ECO:0000256" key="7">
    <source>
        <dbReference type="ARBA" id="ARBA00023014"/>
    </source>
</evidence>
<dbReference type="InterPro" id="IPR017941">
    <property type="entry name" value="Rieske_2Fe-2S"/>
</dbReference>
<dbReference type="Gene3D" id="2.102.10.10">
    <property type="entry name" value="Rieske [2Fe-2S] iron-sulphur domain"/>
    <property type="match status" value="1"/>
</dbReference>
<dbReference type="GO" id="GO:0051537">
    <property type="term" value="F:2 iron, 2 sulfur cluster binding"/>
    <property type="evidence" value="ECO:0007669"/>
    <property type="project" value="UniProtKB-KW"/>
</dbReference>
<reference evidence="10" key="1">
    <citation type="submission" date="2025-08" db="UniProtKB">
        <authorList>
            <consortium name="Ensembl"/>
        </authorList>
    </citation>
    <scope>IDENTIFICATION</scope>
</reference>
<dbReference type="CDD" id="cd03467">
    <property type="entry name" value="Rieske"/>
    <property type="match status" value="1"/>
</dbReference>
<evidence type="ECO:0000256" key="1">
    <source>
        <dbReference type="ARBA" id="ARBA00022553"/>
    </source>
</evidence>
<organism evidence="10 11">
    <name type="scientific">Sinocyclocheilus anshuiensis</name>
    <dbReference type="NCBI Taxonomy" id="1608454"/>
    <lineage>
        <taxon>Eukaryota</taxon>
        <taxon>Metazoa</taxon>
        <taxon>Chordata</taxon>
        <taxon>Craniata</taxon>
        <taxon>Vertebrata</taxon>
        <taxon>Euteleostomi</taxon>
        <taxon>Actinopterygii</taxon>
        <taxon>Neopterygii</taxon>
        <taxon>Teleostei</taxon>
        <taxon>Ostariophysi</taxon>
        <taxon>Cypriniformes</taxon>
        <taxon>Cyprinidae</taxon>
        <taxon>Cyprininae</taxon>
        <taxon>Sinocyclocheilus</taxon>
    </lineage>
</organism>
<dbReference type="PANTHER" id="PTHR21496">
    <property type="entry name" value="FERREDOXIN-RELATED"/>
    <property type="match status" value="1"/>
</dbReference>
<name>A0A671P9D4_9TELE</name>
<protein>
    <recommendedName>
        <fullName evidence="8 9">Rieske domain-containing protein</fullName>
    </recommendedName>
</protein>
<dbReference type="PROSITE" id="PS51296">
    <property type="entry name" value="RIESKE"/>
    <property type="match status" value="1"/>
</dbReference>
<dbReference type="InterPro" id="IPR036922">
    <property type="entry name" value="Rieske_2Fe-2S_sf"/>
</dbReference>
<feature type="domain" description="Rieske" evidence="9">
    <location>
        <begin position="31"/>
        <end position="122"/>
    </location>
</feature>
<gene>
    <name evidence="10" type="primary">rfesd</name>
</gene>
<proteinExistence type="predicted"/>
<keyword evidence="2" id="KW-0001">2Fe-2S</keyword>
<dbReference type="Ensembl" id="ENSSANT00000058918.1">
    <property type="protein sequence ID" value="ENSSANP00000055366.1"/>
    <property type="gene ID" value="ENSSANG00000027731.1"/>
</dbReference>
<evidence type="ECO:0000256" key="8">
    <source>
        <dbReference type="ARBA" id="ARBA00071952"/>
    </source>
</evidence>
<accession>A0A671P9D4</accession>
<keyword evidence="1" id="KW-0597">Phosphoprotein</keyword>
<reference evidence="10" key="2">
    <citation type="submission" date="2025-09" db="UniProtKB">
        <authorList>
            <consortium name="Ensembl"/>
        </authorList>
    </citation>
    <scope>IDENTIFICATION</scope>
</reference>
<dbReference type="Pfam" id="PF22543">
    <property type="entry name" value="Rieske_4"/>
    <property type="match status" value="1"/>
</dbReference>